<sequence>MKGAPLSPQKLDPASRFEGSARRCGTLAYLRQTLQDFYMQIALVRDIACNVTFFRSGNGFLQHTASDQNIT</sequence>
<name>A0A6A4SIN4_SCOMX</name>
<organism evidence="1 2">
    <name type="scientific">Scophthalmus maximus</name>
    <name type="common">Turbot</name>
    <name type="synonym">Psetta maxima</name>
    <dbReference type="NCBI Taxonomy" id="52904"/>
    <lineage>
        <taxon>Eukaryota</taxon>
        <taxon>Metazoa</taxon>
        <taxon>Chordata</taxon>
        <taxon>Craniata</taxon>
        <taxon>Vertebrata</taxon>
        <taxon>Euteleostomi</taxon>
        <taxon>Actinopterygii</taxon>
        <taxon>Neopterygii</taxon>
        <taxon>Teleostei</taxon>
        <taxon>Neoteleostei</taxon>
        <taxon>Acanthomorphata</taxon>
        <taxon>Carangaria</taxon>
        <taxon>Pleuronectiformes</taxon>
        <taxon>Pleuronectoidei</taxon>
        <taxon>Scophthalmidae</taxon>
        <taxon>Scophthalmus</taxon>
    </lineage>
</organism>
<accession>A0A6A4SIN4</accession>
<reference evidence="1 2" key="1">
    <citation type="submission" date="2019-06" db="EMBL/GenBank/DDBJ databases">
        <title>Draft genomes of female and male turbot (Scophthalmus maximus).</title>
        <authorList>
            <person name="Xu H."/>
            <person name="Xu X.-W."/>
            <person name="Shao C."/>
            <person name="Chen S."/>
        </authorList>
    </citation>
    <scope>NUCLEOTIDE SEQUENCE [LARGE SCALE GENOMIC DNA]</scope>
    <source>
        <strain evidence="1">Ysfricsl-2016a</strain>
        <tissue evidence="1">Blood</tissue>
    </source>
</reference>
<protein>
    <submittedName>
        <fullName evidence="1">Uncharacterized protein</fullName>
    </submittedName>
</protein>
<comment type="caution">
    <text evidence="1">The sequence shown here is derived from an EMBL/GenBank/DDBJ whole genome shotgun (WGS) entry which is preliminary data.</text>
</comment>
<evidence type="ECO:0000313" key="1">
    <source>
        <dbReference type="EMBL" id="KAF0030824.1"/>
    </source>
</evidence>
<gene>
    <name evidence="1" type="ORF">F2P81_017555</name>
</gene>
<evidence type="ECO:0000313" key="2">
    <source>
        <dbReference type="Proteomes" id="UP000438429"/>
    </source>
</evidence>
<dbReference type="AlphaFoldDB" id="A0A6A4SIN4"/>
<dbReference type="EMBL" id="VEVO01000015">
    <property type="protein sequence ID" value="KAF0030824.1"/>
    <property type="molecule type" value="Genomic_DNA"/>
</dbReference>
<dbReference type="Proteomes" id="UP000438429">
    <property type="component" value="Unassembled WGS sequence"/>
</dbReference>
<proteinExistence type="predicted"/>